<dbReference type="InterPro" id="IPR001806">
    <property type="entry name" value="Small_GTPase"/>
</dbReference>
<dbReference type="SMART" id="SM00173">
    <property type="entry name" value="RAS"/>
    <property type="match status" value="1"/>
</dbReference>
<dbReference type="OrthoDB" id="5976022at2759"/>
<organism evidence="4 5">
    <name type="scientific">Sphaerobolus stellatus (strain SS14)</name>
    <dbReference type="NCBI Taxonomy" id="990650"/>
    <lineage>
        <taxon>Eukaryota</taxon>
        <taxon>Fungi</taxon>
        <taxon>Dikarya</taxon>
        <taxon>Basidiomycota</taxon>
        <taxon>Agaricomycotina</taxon>
        <taxon>Agaricomycetes</taxon>
        <taxon>Phallomycetidae</taxon>
        <taxon>Geastrales</taxon>
        <taxon>Sphaerobolaceae</taxon>
        <taxon>Sphaerobolus</taxon>
    </lineage>
</organism>
<dbReference type="GO" id="GO:0005886">
    <property type="term" value="C:plasma membrane"/>
    <property type="evidence" value="ECO:0007669"/>
    <property type="project" value="UniProtKB-SubCell"/>
</dbReference>
<dbReference type="GO" id="GO:0003924">
    <property type="term" value="F:GTPase activity"/>
    <property type="evidence" value="ECO:0007669"/>
    <property type="project" value="InterPro"/>
</dbReference>
<dbReference type="EMBL" id="KN837670">
    <property type="protein sequence ID" value="KIJ23454.1"/>
    <property type="molecule type" value="Genomic_DNA"/>
</dbReference>
<dbReference type="Pfam" id="PF00071">
    <property type="entry name" value="Ras"/>
    <property type="match status" value="1"/>
</dbReference>
<evidence type="ECO:0000256" key="2">
    <source>
        <dbReference type="ARBA" id="ARBA00022741"/>
    </source>
</evidence>
<dbReference type="InterPro" id="IPR027417">
    <property type="entry name" value="P-loop_NTPase"/>
</dbReference>
<comment type="subcellular location">
    <subcellularLocation>
        <location evidence="1">Cell membrane</location>
        <topology evidence="1">Lipid-anchor</topology>
        <orientation evidence="1">Cytoplasmic side</orientation>
    </subcellularLocation>
</comment>
<dbReference type="SUPFAM" id="SSF52540">
    <property type="entry name" value="P-loop containing nucleoside triphosphate hydrolases"/>
    <property type="match status" value="1"/>
</dbReference>
<protein>
    <submittedName>
        <fullName evidence="4">Uncharacterized protein</fullName>
    </submittedName>
</protein>
<evidence type="ECO:0000256" key="3">
    <source>
        <dbReference type="ARBA" id="ARBA00023134"/>
    </source>
</evidence>
<dbReference type="InterPro" id="IPR020849">
    <property type="entry name" value="Small_GTPase_Ras-type"/>
</dbReference>
<keyword evidence="3" id="KW-0342">GTP-binding</keyword>
<dbReference type="PROSITE" id="PS51419">
    <property type="entry name" value="RAB"/>
    <property type="match status" value="1"/>
</dbReference>
<accession>A0A0C9TNM0</accession>
<dbReference type="AlphaFoldDB" id="A0A0C9TNM0"/>
<keyword evidence="5" id="KW-1185">Reference proteome</keyword>
<evidence type="ECO:0000313" key="5">
    <source>
        <dbReference type="Proteomes" id="UP000054279"/>
    </source>
</evidence>
<evidence type="ECO:0000256" key="1">
    <source>
        <dbReference type="ARBA" id="ARBA00004342"/>
    </source>
</evidence>
<gene>
    <name evidence="4" type="ORF">M422DRAFT_195893</name>
</gene>
<name>A0A0C9TNM0_SPHS4</name>
<reference evidence="4 5" key="1">
    <citation type="submission" date="2014-06" db="EMBL/GenBank/DDBJ databases">
        <title>Evolutionary Origins and Diversification of the Mycorrhizal Mutualists.</title>
        <authorList>
            <consortium name="DOE Joint Genome Institute"/>
            <consortium name="Mycorrhizal Genomics Consortium"/>
            <person name="Kohler A."/>
            <person name="Kuo A."/>
            <person name="Nagy L.G."/>
            <person name="Floudas D."/>
            <person name="Copeland A."/>
            <person name="Barry K.W."/>
            <person name="Cichocki N."/>
            <person name="Veneault-Fourrey C."/>
            <person name="LaButti K."/>
            <person name="Lindquist E.A."/>
            <person name="Lipzen A."/>
            <person name="Lundell T."/>
            <person name="Morin E."/>
            <person name="Murat C."/>
            <person name="Riley R."/>
            <person name="Ohm R."/>
            <person name="Sun H."/>
            <person name="Tunlid A."/>
            <person name="Henrissat B."/>
            <person name="Grigoriev I.V."/>
            <person name="Hibbett D.S."/>
            <person name="Martin F."/>
        </authorList>
    </citation>
    <scope>NUCLEOTIDE SEQUENCE [LARGE SCALE GENOMIC DNA]</scope>
    <source>
        <strain evidence="4 5">SS14</strain>
    </source>
</reference>
<dbReference type="GO" id="GO:0007165">
    <property type="term" value="P:signal transduction"/>
    <property type="evidence" value="ECO:0007669"/>
    <property type="project" value="InterPro"/>
</dbReference>
<sequence>SLTQENSLREIESLRQQIYRVKGKQVPIVVAGTKSDLAAEREVQRSYIQELSSTWKLPFYETSAKRNWHVDEVFEDLVRQMRAAYPEERLNRKKRRNGCIIS</sequence>
<dbReference type="PANTHER" id="PTHR24070">
    <property type="entry name" value="RAS, DI-RAS, AND RHEB FAMILY MEMBERS OF SMALL GTPASE SUPERFAMILY"/>
    <property type="match status" value="1"/>
</dbReference>
<dbReference type="PRINTS" id="PR00449">
    <property type="entry name" value="RASTRNSFRMNG"/>
</dbReference>
<dbReference type="Gene3D" id="3.40.50.300">
    <property type="entry name" value="P-loop containing nucleotide triphosphate hydrolases"/>
    <property type="match status" value="1"/>
</dbReference>
<evidence type="ECO:0000313" key="4">
    <source>
        <dbReference type="EMBL" id="KIJ23454.1"/>
    </source>
</evidence>
<keyword evidence="2" id="KW-0547">Nucleotide-binding</keyword>
<dbReference type="GO" id="GO:0005525">
    <property type="term" value="F:GTP binding"/>
    <property type="evidence" value="ECO:0007669"/>
    <property type="project" value="UniProtKB-KW"/>
</dbReference>
<dbReference type="HOGENOM" id="CLU_041217_9_10_1"/>
<dbReference type="SMART" id="SM00175">
    <property type="entry name" value="RAB"/>
    <property type="match status" value="1"/>
</dbReference>
<dbReference type="PROSITE" id="PS51421">
    <property type="entry name" value="RAS"/>
    <property type="match status" value="1"/>
</dbReference>
<feature type="non-terminal residue" evidence="4">
    <location>
        <position position="1"/>
    </location>
</feature>
<proteinExistence type="predicted"/>
<dbReference type="Proteomes" id="UP000054279">
    <property type="component" value="Unassembled WGS sequence"/>
</dbReference>